<dbReference type="RefSeq" id="WP_163299142.1">
    <property type="nucleotide sequence ID" value="NZ_JAAGRR010000110.1"/>
</dbReference>
<name>A0A6N9TRG0_DISTH</name>
<proteinExistence type="predicted"/>
<sequence length="99" mass="10213">MTERTLRLWHRRLGMVLFVFLLVQAGSGLALSLRHALGGPPAGEGVHRLAAAAADLHHGGGEAGDLGRVLLAAGILVQAGLGAGIGAKARGRRRPSLRL</sequence>
<dbReference type="EMBL" id="JAAGRR010000110">
    <property type="protein sequence ID" value="NDY43020.1"/>
    <property type="molecule type" value="Genomic_DNA"/>
</dbReference>
<evidence type="ECO:0000313" key="3">
    <source>
        <dbReference type="Proteomes" id="UP000469346"/>
    </source>
</evidence>
<comment type="caution">
    <text evidence="2">The sequence shown here is derived from an EMBL/GenBank/DDBJ whole genome shotgun (WGS) entry which is preliminary data.</text>
</comment>
<keyword evidence="1" id="KW-1133">Transmembrane helix</keyword>
<evidence type="ECO:0000313" key="2">
    <source>
        <dbReference type="EMBL" id="NDY43020.1"/>
    </source>
</evidence>
<reference evidence="2 3" key="1">
    <citation type="submission" date="2020-02" db="EMBL/GenBank/DDBJ databases">
        <title>Comparative genomics of sulfur disproportionating microorganisms.</title>
        <authorList>
            <person name="Ward L.M."/>
            <person name="Bertran E."/>
            <person name="Johnston D.T."/>
        </authorList>
    </citation>
    <scope>NUCLEOTIDE SEQUENCE [LARGE SCALE GENOMIC DNA]</scope>
    <source>
        <strain evidence="2 3">DSM 100025</strain>
    </source>
</reference>
<feature type="transmembrane region" description="Helical" evidence="1">
    <location>
        <begin position="69"/>
        <end position="89"/>
    </location>
</feature>
<evidence type="ECO:0000256" key="1">
    <source>
        <dbReference type="SAM" id="Phobius"/>
    </source>
</evidence>
<organism evidence="2 3">
    <name type="scientific">Dissulfurirhabdus thermomarina</name>
    <dbReference type="NCBI Taxonomy" id="1765737"/>
    <lineage>
        <taxon>Bacteria</taxon>
        <taxon>Deltaproteobacteria</taxon>
        <taxon>Dissulfurirhabdaceae</taxon>
        <taxon>Dissulfurirhabdus</taxon>
    </lineage>
</organism>
<protein>
    <recommendedName>
        <fullName evidence="4">PepSY domain-containing protein</fullName>
    </recommendedName>
</protein>
<keyword evidence="3" id="KW-1185">Reference proteome</keyword>
<gene>
    <name evidence="2" type="ORF">G3N55_09220</name>
</gene>
<evidence type="ECO:0008006" key="4">
    <source>
        <dbReference type="Google" id="ProtNLM"/>
    </source>
</evidence>
<accession>A0A6N9TRG0</accession>
<dbReference type="AlphaFoldDB" id="A0A6N9TRG0"/>
<keyword evidence="1" id="KW-0472">Membrane</keyword>
<keyword evidence="1" id="KW-0812">Transmembrane</keyword>
<dbReference type="Proteomes" id="UP000469346">
    <property type="component" value="Unassembled WGS sequence"/>
</dbReference>